<proteinExistence type="inferred from homology"/>
<protein>
    <submittedName>
        <fullName evidence="9">Peptidase</fullName>
    </submittedName>
</protein>
<dbReference type="Gene3D" id="3.30.2010.10">
    <property type="entry name" value="Metalloproteases ('zincins'), catalytic domain"/>
    <property type="match status" value="1"/>
</dbReference>
<feature type="domain" description="Peptidase M48" evidence="8">
    <location>
        <begin position="80"/>
        <end position="242"/>
    </location>
</feature>
<dbReference type="InterPro" id="IPR001915">
    <property type="entry name" value="Peptidase_M48"/>
</dbReference>
<name>A0A4S3KEX2_9GAMM</name>
<dbReference type="CDD" id="cd07331">
    <property type="entry name" value="M48C_Oma1_like"/>
    <property type="match status" value="1"/>
</dbReference>
<dbReference type="PROSITE" id="PS51257">
    <property type="entry name" value="PROKAR_LIPOPROTEIN"/>
    <property type="match status" value="1"/>
</dbReference>
<dbReference type="GO" id="GO:0051603">
    <property type="term" value="P:proteolysis involved in protein catabolic process"/>
    <property type="evidence" value="ECO:0007669"/>
    <property type="project" value="TreeGrafter"/>
</dbReference>
<reference evidence="9 10" key="1">
    <citation type="submission" date="2017-02" db="EMBL/GenBank/DDBJ databases">
        <title>Whole genome sequencing of Rhodanobacter lindaniclasticus DSM 17932.</title>
        <authorList>
            <person name="Kumar S."/>
            <person name="Patil P."/>
            <person name="Patil P.B."/>
        </authorList>
    </citation>
    <scope>NUCLEOTIDE SEQUENCE [LARGE SCALE GENOMIC DNA]</scope>
    <source>
        <strain evidence="9 10">DSM 17932</strain>
    </source>
</reference>
<keyword evidence="5 6" id="KW-0482">Metalloprotease</keyword>
<dbReference type="GO" id="GO:0016020">
    <property type="term" value="C:membrane"/>
    <property type="evidence" value="ECO:0007669"/>
    <property type="project" value="TreeGrafter"/>
</dbReference>
<comment type="similarity">
    <text evidence="6">Belongs to the peptidase M48 family.</text>
</comment>
<accession>A0A4S3KEX2</accession>
<evidence type="ECO:0000256" key="6">
    <source>
        <dbReference type="RuleBase" id="RU003983"/>
    </source>
</evidence>
<evidence type="ECO:0000256" key="2">
    <source>
        <dbReference type="ARBA" id="ARBA00022723"/>
    </source>
</evidence>
<keyword evidence="1 6" id="KW-0645">Protease</keyword>
<comment type="caution">
    <text evidence="9">The sequence shown here is derived from an EMBL/GenBank/DDBJ whole genome shotgun (WGS) entry which is preliminary data.</text>
</comment>
<dbReference type="OrthoDB" id="9810445at2"/>
<evidence type="ECO:0000259" key="8">
    <source>
        <dbReference type="Pfam" id="PF01435"/>
    </source>
</evidence>
<comment type="cofactor">
    <cofactor evidence="6">
        <name>Zn(2+)</name>
        <dbReference type="ChEBI" id="CHEBI:29105"/>
    </cofactor>
    <text evidence="6">Binds 1 zinc ion per subunit.</text>
</comment>
<keyword evidence="7" id="KW-0732">Signal</keyword>
<keyword evidence="4 6" id="KW-0862">Zinc</keyword>
<dbReference type="EMBL" id="MWIO01000028">
    <property type="protein sequence ID" value="THD07115.1"/>
    <property type="molecule type" value="Genomic_DNA"/>
</dbReference>
<evidence type="ECO:0000313" key="9">
    <source>
        <dbReference type="EMBL" id="THD07115.1"/>
    </source>
</evidence>
<dbReference type="PANTHER" id="PTHR22726:SF24">
    <property type="entry name" value="M48 FAMILY METALLOPEPTIDASE"/>
    <property type="match status" value="1"/>
</dbReference>
<dbReference type="RefSeq" id="WP_136258637.1">
    <property type="nucleotide sequence ID" value="NZ_MWIO01000028.1"/>
</dbReference>
<keyword evidence="3 6" id="KW-0378">Hydrolase</keyword>
<dbReference type="Pfam" id="PF01435">
    <property type="entry name" value="Peptidase_M48"/>
    <property type="match status" value="1"/>
</dbReference>
<dbReference type="InterPro" id="IPR051156">
    <property type="entry name" value="Mito/Outer_Membr_Metalloprot"/>
</dbReference>
<feature type="signal peptide" evidence="7">
    <location>
        <begin position="1"/>
        <end position="21"/>
    </location>
</feature>
<sequence length="265" mass="27897">MKRHLLLLSLAATLLAGCVTSPTGRSQLMVVSDSQMSQMGLAAFNDMRKQGKFVDAPRERAYASCVANALVAVLPPPWNTQQWEVQIVGDDSANAFALPGGRIGVNRGMFKLASNQDQLATVLGHELSHVVARHGAERVSDNLAAQAAVTAGTVYAGSRGGDANTAAALLGAGAELGILLPFSRTQESEADTLGQRYMAQAGFDPRSAVTLWQKMGAQGGSKPPAFLSTHPSSGNRAQALERQAQQLLPVYQHARASGHAPNCKL</sequence>
<dbReference type="GO" id="GO:0004222">
    <property type="term" value="F:metalloendopeptidase activity"/>
    <property type="evidence" value="ECO:0007669"/>
    <property type="project" value="InterPro"/>
</dbReference>
<evidence type="ECO:0000256" key="7">
    <source>
        <dbReference type="SAM" id="SignalP"/>
    </source>
</evidence>
<keyword evidence="2" id="KW-0479">Metal-binding</keyword>
<evidence type="ECO:0000256" key="1">
    <source>
        <dbReference type="ARBA" id="ARBA00022670"/>
    </source>
</evidence>
<keyword evidence="10" id="KW-1185">Reference proteome</keyword>
<dbReference type="GO" id="GO:0046872">
    <property type="term" value="F:metal ion binding"/>
    <property type="evidence" value="ECO:0007669"/>
    <property type="project" value="UniProtKB-KW"/>
</dbReference>
<gene>
    <name evidence="9" type="ORF">B1991_10245</name>
</gene>
<evidence type="ECO:0000313" key="10">
    <source>
        <dbReference type="Proteomes" id="UP000306317"/>
    </source>
</evidence>
<organism evidence="9 10">
    <name type="scientific">Rhodanobacter lindaniclasticus</name>
    <dbReference type="NCBI Taxonomy" id="75310"/>
    <lineage>
        <taxon>Bacteria</taxon>
        <taxon>Pseudomonadati</taxon>
        <taxon>Pseudomonadota</taxon>
        <taxon>Gammaproteobacteria</taxon>
        <taxon>Lysobacterales</taxon>
        <taxon>Rhodanobacteraceae</taxon>
        <taxon>Rhodanobacter</taxon>
    </lineage>
</organism>
<dbReference type="PANTHER" id="PTHR22726">
    <property type="entry name" value="METALLOENDOPEPTIDASE OMA1"/>
    <property type="match status" value="1"/>
</dbReference>
<evidence type="ECO:0000256" key="4">
    <source>
        <dbReference type="ARBA" id="ARBA00022833"/>
    </source>
</evidence>
<dbReference type="Proteomes" id="UP000306317">
    <property type="component" value="Unassembled WGS sequence"/>
</dbReference>
<evidence type="ECO:0000256" key="5">
    <source>
        <dbReference type="ARBA" id="ARBA00023049"/>
    </source>
</evidence>
<dbReference type="AlphaFoldDB" id="A0A4S3KEX2"/>
<feature type="chain" id="PRO_5020547924" evidence="7">
    <location>
        <begin position="22"/>
        <end position="265"/>
    </location>
</feature>
<evidence type="ECO:0000256" key="3">
    <source>
        <dbReference type="ARBA" id="ARBA00022801"/>
    </source>
</evidence>